<reference evidence="2" key="1">
    <citation type="submission" date="2022-03" db="EMBL/GenBank/DDBJ databases">
        <authorList>
            <person name="Martin H S."/>
        </authorList>
    </citation>
    <scope>NUCLEOTIDE SEQUENCE</scope>
</reference>
<accession>A0ABN8J630</accession>
<evidence type="ECO:0000256" key="1">
    <source>
        <dbReference type="SAM" id="MobiDB-lite"/>
    </source>
</evidence>
<organism evidence="2 3">
    <name type="scientific">Iphiclides podalirius</name>
    <name type="common">scarce swallowtail</name>
    <dbReference type="NCBI Taxonomy" id="110791"/>
    <lineage>
        <taxon>Eukaryota</taxon>
        <taxon>Metazoa</taxon>
        <taxon>Ecdysozoa</taxon>
        <taxon>Arthropoda</taxon>
        <taxon>Hexapoda</taxon>
        <taxon>Insecta</taxon>
        <taxon>Pterygota</taxon>
        <taxon>Neoptera</taxon>
        <taxon>Endopterygota</taxon>
        <taxon>Lepidoptera</taxon>
        <taxon>Glossata</taxon>
        <taxon>Ditrysia</taxon>
        <taxon>Papilionoidea</taxon>
        <taxon>Papilionidae</taxon>
        <taxon>Papilioninae</taxon>
        <taxon>Iphiclides</taxon>
    </lineage>
</organism>
<dbReference type="Proteomes" id="UP000837857">
    <property type="component" value="Chromosome 9"/>
</dbReference>
<protein>
    <submittedName>
        <fullName evidence="2">Uncharacterized protein</fullName>
    </submittedName>
</protein>
<dbReference type="EMBL" id="OW152821">
    <property type="protein sequence ID" value="CAH2076174.1"/>
    <property type="molecule type" value="Genomic_DNA"/>
</dbReference>
<feature type="non-terminal residue" evidence="2">
    <location>
        <position position="77"/>
    </location>
</feature>
<proteinExistence type="predicted"/>
<name>A0ABN8J630_9NEOP</name>
<evidence type="ECO:0000313" key="2">
    <source>
        <dbReference type="EMBL" id="CAH2076174.1"/>
    </source>
</evidence>
<evidence type="ECO:0000313" key="3">
    <source>
        <dbReference type="Proteomes" id="UP000837857"/>
    </source>
</evidence>
<feature type="region of interest" description="Disordered" evidence="1">
    <location>
        <begin position="1"/>
        <end position="46"/>
    </location>
</feature>
<sequence length="77" mass="8167">MKGGTYTAKCGPISAHNLPADATNTKRLYSRRTQRAAGGREEGARSGTVQRVGLLRPSAGRRGTINLTSRARDGIKA</sequence>
<gene>
    <name evidence="2" type="ORF">IPOD504_LOCUS17165</name>
</gene>
<keyword evidence="3" id="KW-1185">Reference proteome</keyword>